<dbReference type="OrthoDB" id="9802228at2"/>
<protein>
    <recommendedName>
        <fullName evidence="3">methylated-DNA--[protein]-cysteine S-methyltransferase</fullName>
        <ecNumber evidence="3">2.1.1.63</ecNumber>
    </recommendedName>
</protein>
<dbReference type="NCBIfam" id="TIGR00589">
    <property type="entry name" value="ogt"/>
    <property type="match status" value="1"/>
</dbReference>
<keyword evidence="12" id="KW-1185">Reference proteome</keyword>
<dbReference type="SUPFAM" id="SSF53155">
    <property type="entry name" value="Methylated DNA-protein cysteine methyltransferase domain"/>
    <property type="match status" value="1"/>
</dbReference>
<accession>A0A221MCP7</accession>
<dbReference type="InterPro" id="IPR036217">
    <property type="entry name" value="MethylDNA_cys_MeTrfase_DNAb"/>
</dbReference>
<evidence type="ECO:0000256" key="3">
    <source>
        <dbReference type="ARBA" id="ARBA00011918"/>
    </source>
</evidence>
<evidence type="ECO:0000256" key="8">
    <source>
        <dbReference type="ARBA" id="ARBA00049348"/>
    </source>
</evidence>
<comment type="similarity">
    <text evidence="2">Belongs to the MGMT family.</text>
</comment>
<dbReference type="InterPro" id="IPR036388">
    <property type="entry name" value="WH-like_DNA-bd_sf"/>
</dbReference>
<sequence length="191" mass="21888">MEKNNKGIVYWMLLNNGPWTMYIAATTEGFCYVGSQNAPFEELATWVKKRLPTYVLSEDEYVLKPYATELIDYLEGRRKEFTLPMDLHGTTFQQSVWKVLQEIPYGQTVSYTDIAKQIQKPNAVRAVGTAIGTNPLLITVPCHRVIAKSGKLTGYRGGIEMKEQLLGLEKRKNYANHEKRDFCDFPCHVIF</sequence>
<dbReference type="KEGG" id="vne:CFK40_10510"/>
<feature type="domain" description="Methylguanine DNA methyltransferase ribonuclease-like" evidence="10">
    <location>
        <begin position="10"/>
        <end position="87"/>
    </location>
</feature>
<evidence type="ECO:0000256" key="5">
    <source>
        <dbReference type="ARBA" id="ARBA00022679"/>
    </source>
</evidence>
<evidence type="ECO:0000256" key="4">
    <source>
        <dbReference type="ARBA" id="ARBA00022603"/>
    </source>
</evidence>
<dbReference type="CDD" id="cd06445">
    <property type="entry name" value="ATase"/>
    <property type="match status" value="1"/>
</dbReference>
<name>A0A221MCP7_9BACI</name>
<evidence type="ECO:0000256" key="2">
    <source>
        <dbReference type="ARBA" id="ARBA00008711"/>
    </source>
</evidence>
<keyword evidence="6" id="KW-0227">DNA damage</keyword>
<dbReference type="Pfam" id="PF01035">
    <property type="entry name" value="DNA_binding_1"/>
    <property type="match status" value="1"/>
</dbReference>
<keyword evidence="5 11" id="KW-0808">Transferase</keyword>
<organism evidence="11 12">
    <name type="scientific">Virgibacillus necropolis</name>
    <dbReference type="NCBI Taxonomy" id="163877"/>
    <lineage>
        <taxon>Bacteria</taxon>
        <taxon>Bacillati</taxon>
        <taxon>Bacillota</taxon>
        <taxon>Bacilli</taxon>
        <taxon>Bacillales</taxon>
        <taxon>Bacillaceae</taxon>
        <taxon>Virgibacillus</taxon>
    </lineage>
</organism>
<dbReference type="GO" id="GO:0006281">
    <property type="term" value="P:DNA repair"/>
    <property type="evidence" value="ECO:0007669"/>
    <property type="project" value="UniProtKB-KW"/>
</dbReference>
<gene>
    <name evidence="11" type="ORF">CFK40_10510</name>
</gene>
<comment type="catalytic activity">
    <reaction evidence="1">
        <text>a 4-O-methyl-thymidine in DNA + L-cysteinyl-[protein] = a thymidine in DNA + S-methyl-L-cysteinyl-[protein]</text>
        <dbReference type="Rhea" id="RHEA:53428"/>
        <dbReference type="Rhea" id="RHEA-COMP:10131"/>
        <dbReference type="Rhea" id="RHEA-COMP:10132"/>
        <dbReference type="Rhea" id="RHEA-COMP:13555"/>
        <dbReference type="Rhea" id="RHEA-COMP:13556"/>
        <dbReference type="ChEBI" id="CHEBI:29950"/>
        <dbReference type="ChEBI" id="CHEBI:82612"/>
        <dbReference type="ChEBI" id="CHEBI:137386"/>
        <dbReference type="ChEBI" id="CHEBI:137387"/>
        <dbReference type="EC" id="2.1.1.63"/>
    </reaction>
</comment>
<keyword evidence="4 11" id="KW-0489">Methyltransferase</keyword>
<evidence type="ECO:0000259" key="10">
    <source>
        <dbReference type="Pfam" id="PF02870"/>
    </source>
</evidence>
<evidence type="ECO:0000313" key="12">
    <source>
        <dbReference type="Proteomes" id="UP000204391"/>
    </source>
</evidence>
<evidence type="ECO:0000313" key="11">
    <source>
        <dbReference type="EMBL" id="ASN05411.1"/>
    </source>
</evidence>
<keyword evidence="7" id="KW-0234">DNA repair</keyword>
<dbReference type="GO" id="GO:0003908">
    <property type="term" value="F:methylated-DNA-[protein]-cysteine S-methyltransferase activity"/>
    <property type="evidence" value="ECO:0007669"/>
    <property type="project" value="UniProtKB-EC"/>
</dbReference>
<dbReference type="AlphaFoldDB" id="A0A221MCP7"/>
<dbReference type="Gene3D" id="3.30.160.70">
    <property type="entry name" value="Methylated DNA-protein cysteine methyltransferase domain"/>
    <property type="match status" value="1"/>
</dbReference>
<dbReference type="EMBL" id="CP022437">
    <property type="protein sequence ID" value="ASN05411.1"/>
    <property type="molecule type" value="Genomic_DNA"/>
</dbReference>
<dbReference type="Gene3D" id="1.10.10.10">
    <property type="entry name" value="Winged helix-like DNA-binding domain superfamily/Winged helix DNA-binding domain"/>
    <property type="match status" value="1"/>
</dbReference>
<dbReference type="Proteomes" id="UP000204391">
    <property type="component" value="Chromosome"/>
</dbReference>
<dbReference type="PANTHER" id="PTHR10815">
    <property type="entry name" value="METHYLATED-DNA--PROTEIN-CYSTEINE METHYLTRANSFERASE"/>
    <property type="match status" value="1"/>
</dbReference>
<dbReference type="EC" id="2.1.1.63" evidence="3"/>
<dbReference type="PANTHER" id="PTHR10815:SF12">
    <property type="entry name" value="METHYLATED-DNA--PROTEIN-CYSTEINE METHYLTRANSFERASE, INDUCIBLE"/>
    <property type="match status" value="1"/>
</dbReference>
<dbReference type="PROSITE" id="PS00374">
    <property type="entry name" value="MGMT"/>
    <property type="match status" value="1"/>
</dbReference>
<dbReference type="InterPro" id="IPR008332">
    <property type="entry name" value="MethylG_MeTrfase_N"/>
</dbReference>
<evidence type="ECO:0000256" key="1">
    <source>
        <dbReference type="ARBA" id="ARBA00001286"/>
    </source>
</evidence>
<dbReference type="InterPro" id="IPR036631">
    <property type="entry name" value="MGMT_N_sf"/>
</dbReference>
<dbReference type="SUPFAM" id="SSF46767">
    <property type="entry name" value="Methylated DNA-protein cysteine methyltransferase, C-terminal domain"/>
    <property type="match status" value="1"/>
</dbReference>
<dbReference type="FunFam" id="1.10.10.10:FF:000214">
    <property type="entry name" value="Methylated-DNA--protein-cysteine methyltransferase"/>
    <property type="match status" value="1"/>
</dbReference>
<dbReference type="RefSeq" id="WP_089532261.1">
    <property type="nucleotide sequence ID" value="NZ_CP022437.1"/>
</dbReference>
<dbReference type="GO" id="GO:0032259">
    <property type="term" value="P:methylation"/>
    <property type="evidence" value="ECO:0007669"/>
    <property type="project" value="UniProtKB-KW"/>
</dbReference>
<dbReference type="InterPro" id="IPR001497">
    <property type="entry name" value="MethylDNA_cys_MeTrfase_AS"/>
</dbReference>
<proteinExistence type="inferred from homology"/>
<evidence type="ECO:0000256" key="6">
    <source>
        <dbReference type="ARBA" id="ARBA00022763"/>
    </source>
</evidence>
<feature type="domain" description="Methylated-DNA-[protein]-cysteine S-methyltransferase DNA binding" evidence="9">
    <location>
        <begin position="92"/>
        <end position="170"/>
    </location>
</feature>
<dbReference type="InterPro" id="IPR014048">
    <property type="entry name" value="MethylDNA_cys_MeTrfase_DNA-bd"/>
</dbReference>
<evidence type="ECO:0000256" key="7">
    <source>
        <dbReference type="ARBA" id="ARBA00023204"/>
    </source>
</evidence>
<comment type="catalytic activity">
    <reaction evidence="8">
        <text>a 6-O-methyl-2'-deoxyguanosine in DNA + L-cysteinyl-[protein] = S-methyl-L-cysteinyl-[protein] + a 2'-deoxyguanosine in DNA</text>
        <dbReference type="Rhea" id="RHEA:24000"/>
        <dbReference type="Rhea" id="RHEA-COMP:10131"/>
        <dbReference type="Rhea" id="RHEA-COMP:10132"/>
        <dbReference type="Rhea" id="RHEA-COMP:11367"/>
        <dbReference type="Rhea" id="RHEA-COMP:11368"/>
        <dbReference type="ChEBI" id="CHEBI:29950"/>
        <dbReference type="ChEBI" id="CHEBI:82612"/>
        <dbReference type="ChEBI" id="CHEBI:85445"/>
        <dbReference type="ChEBI" id="CHEBI:85448"/>
        <dbReference type="EC" id="2.1.1.63"/>
    </reaction>
</comment>
<dbReference type="Pfam" id="PF02870">
    <property type="entry name" value="Methyltransf_1N"/>
    <property type="match status" value="1"/>
</dbReference>
<reference evidence="11 12" key="1">
    <citation type="journal article" date="2003" name="Int. J. Syst. Evol. Microbiol.">
        <title>Virgibacillus carmonensis sp. nov., Virgibacillus necropolis sp. nov. and Virgibacillus picturae sp. nov., three novel species isolated from deteriorated mural paintings, transfer of the species of the genus salibacillus to Virgibacillus, as Virgibacillus marismortui comb. nov. and Virgibacillus salexigens comb. nov., and emended description of the genus Virgibacillus.</title>
        <authorList>
            <person name="Heyrman J."/>
            <person name="Logan N.A."/>
            <person name="Busse H.J."/>
            <person name="Balcaen A."/>
            <person name="Lebbe L."/>
            <person name="Rodriguez-Diaz M."/>
            <person name="Swings J."/>
            <person name="De Vos P."/>
        </authorList>
    </citation>
    <scope>NUCLEOTIDE SEQUENCE [LARGE SCALE GENOMIC DNA]</scope>
    <source>
        <strain evidence="11 12">LMG 19488</strain>
    </source>
</reference>
<evidence type="ECO:0000259" key="9">
    <source>
        <dbReference type="Pfam" id="PF01035"/>
    </source>
</evidence>